<protein>
    <submittedName>
        <fullName evidence="8">DNA-binding SARP family transcriptional activator</fullName>
    </submittedName>
</protein>
<dbReference type="SMART" id="SM01043">
    <property type="entry name" value="BTAD"/>
    <property type="match status" value="1"/>
</dbReference>
<dbReference type="Gene3D" id="1.10.10.10">
    <property type="entry name" value="Winged helix-like DNA-binding domain superfamily/Winged helix DNA-binding domain"/>
    <property type="match status" value="1"/>
</dbReference>
<dbReference type="Pfam" id="PF00486">
    <property type="entry name" value="Trans_reg_C"/>
    <property type="match status" value="1"/>
</dbReference>
<feature type="compositionally biased region" description="Polar residues" evidence="6">
    <location>
        <begin position="268"/>
        <end position="278"/>
    </location>
</feature>
<dbReference type="Proteomes" id="UP001240984">
    <property type="component" value="Unassembled WGS sequence"/>
</dbReference>
<keyword evidence="3 5" id="KW-0238">DNA-binding</keyword>
<evidence type="ECO:0000256" key="1">
    <source>
        <dbReference type="ARBA" id="ARBA00005820"/>
    </source>
</evidence>
<dbReference type="InterPro" id="IPR036388">
    <property type="entry name" value="WH-like_DNA-bd_sf"/>
</dbReference>
<gene>
    <name evidence="8" type="ORF">J2S43_002288</name>
</gene>
<dbReference type="SUPFAM" id="SSF46894">
    <property type="entry name" value="C-terminal effector domain of the bipartite response regulators"/>
    <property type="match status" value="1"/>
</dbReference>
<dbReference type="PANTHER" id="PTHR35807:SF1">
    <property type="entry name" value="TRANSCRIPTIONAL REGULATOR REDD"/>
    <property type="match status" value="1"/>
</dbReference>
<feature type="DNA-binding region" description="OmpR/PhoB-type" evidence="5">
    <location>
        <begin position="1"/>
        <end position="96"/>
    </location>
</feature>
<evidence type="ECO:0000256" key="2">
    <source>
        <dbReference type="ARBA" id="ARBA00023015"/>
    </source>
</evidence>
<evidence type="ECO:0000256" key="4">
    <source>
        <dbReference type="ARBA" id="ARBA00023163"/>
    </source>
</evidence>
<keyword evidence="2" id="KW-0805">Transcription regulation</keyword>
<name>A0ABT9MRX6_9ACTN</name>
<accession>A0ABT9MRX6</accession>
<comment type="similarity">
    <text evidence="1">Belongs to the AfsR/DnrI/RedD regulatory family.</text>
</comment>
<reference evidence="8 9" key="1">
    <citation type="submission" date="2023-07" db="EMBL/GenBank/DDBJ databases">
        <title>Sequencing the genomes of 1000 actinobacteria strains.</title>
        <authorList>
            <person name="Klenk H.-P."/>
        </authorList>
    </citation>
    <scope>NUCLEOTIDE SEQUENCE [LARGE SCALE GENOMIC DNA]</scope>
    <source>
        <strain evidence="8 9">DSM 44710</strain>
    </source>
</reference>
<dbReference type="Pfam" id="PF03704">
    <property type="entry name" value="BTAD"/>
    <property type="match status" value="1"/>
</dbReference>
<feature type="compositionally biased region" description="Basic and acidic residues" evidence="6">
    <location>
        <begin position="251"/>
        <end position="267"/>
    </location>
</feature>
<dbReference type="Gene3D" id="1.25.40.10">
    <property type="entry name" value="Tetratricopeptide repeat domain"/>
    <property type="match status" value="1"/>
</dbReference>
<keyword evidence="4" id="KW-0804">Transcription</keyword>
<dbReference type="GO" id="GO:0003677">
    <property type="term" value="F:DNA binding"/>
    <property type="evidence" value="ECO:0007669"/>
    <property type="project" value="UniProtKB-KW"/>
</dbReference>
<dbReference type="PANTHER" id="PTHR35807">
    <property type="entry name" value="TRANSCRIPTIONAL REGULATOR REDD-RELATED"/>
    <property type="match status" value="1"/>
</dbReference>
<dbReference type="InterPro" id="IPR016032">
    <property type="entry name" value="Sig_transdc_resp-reg_C-effctor"/>
</dbReference>
<dbReference type="SMART" id="SM00862">
    <property type="entry name" value="Trans_reg_C"/>
    <property type="match status" value="1"/>
</dbReference>
<dbReference type="InterPro" id="IPR051677">
    <property type="entry name" value="AfsR-DnrI-RedD_regulator"/>
</dbReference>
<evidence type="ECO:0000256" key="5">
    <source>
        <dbReference type="PROSITE-ProRule" id="PRU01091"/>
    </source>
</evidence>
<dbReference type="EMBL" id="JAUSRA010000001">
    <property type="protein sequence ID" value="MDP9793776.1"/>
    <property type="molecule type" value="Genomic_DNA"/>
</dbReference>
<evidence type="ECO:0000259" key="7">
    <source>
        <dbReference type="PROSITE" id="PS51755"/>
    </source>
</evidence>
<evidence type="ECO:0000256" key="3">
    <source>
        <dbReference type="ARBA" id="ARBA00023125"/>
    </source>
</evidence>
<organism evidence="8 9">
    <name type="scientific">Catenuloplanes nepalensis</name>
    <dbReference type="NCBI Taxonomy" id="587533"/>
    <lineage>
        <taxon>Bacteria</taxon>
        <taxon>Bacillati</taxon>
        <taxon>Actinomycetota</taxon>
        <taxon>Actinomycetes</taxon>
        <taxon>Micromonosporales</taxon>
        <taxon>Micromonosporaceae</taxon>
        <taxon>Catenuloplanes</taxon>
    </lineage>
</organism>
<sequence length="294" mass="32147">MEIRLLGPVEIKNDHDSPVRLERAAQRGLLAALALRAGRLVSADTLIGCVWDGDPPEKAPETLAHYVRAVRAALTGAGAEPGVLANRRLTGYELHVPPEAVDYHRFAALVRDAARETSDAESAHLYTRAIDLWRGDALADVGTDWAERQAHRMRQELTDASCALFRRQMAMGAHAAAASGVTALLTEVTPTDEIITIGLEALAHSGRHADIEQFLTDATTRMWRLAAARPSEAIRTLASRLTTDPPTAHRPPRESHDSQDVDHESHGRVQQTATNCGNAYQAGRDQYVSIPRYH</sequence>
<dbReference type="InterPro" id="IPR005158">
    <property type="entry name" value="BTAD"/>
</dbReference>
<dbReference type="PROSITE" id="PS51755">
    <property type="entry name" value="OMPR_PHOB"/>
    <property type="match status" value="1"/>
</dbReference>
<comment type="caution">
    <text evidence="8">The sequence shown here is derived from an EMBL/GenBank/DDBJ whole genome shotgun (WGS) entry which is preliminary data.</text>
</comment>
<keyword evidence="9" id="KW-1185">Reference proteome</keyword>
<feature type="domain" description="OmpR/PhoB-type" evidence="7">
    <location>
        <begin position="1"/>
        <end position="96"/>
    </location>
</feature>
<dbReference type="RefSeq" id="WP_306828857.1">
    <property type="nucleotide sequence ID" value="NZ_JAUSRA010000001.1"/>
</dbReference>
<proteinExistence type="inferred from homology"/>
<dbReference type="SUPFAM" id="SSF48452">
    <property type="entry name" value="TPR-like"/>
    <property type="match status" value="1"/>
</dbReference>
<evidence type="ECO:0000313" key="8">
    <source>
        <dbReference type="EMBL" id="MDP9793776.1"/>
    </source>
</evidence>
<dbReference type="InterPro" id="IPR011990">
    <property type="entry name" value="TPR-like_helical_dom_sf"/>
</dbReference>
<feature type="region of interest" description="Disordered" evidence="6">
    <location>
        <begin position="239"/>
        <end position="280"/>
    </location>
</feature>
<dbReference type="InterPro" id="IPR001867">
    <property type="entry name" value="OmpR/PhoB-type_DNA-bd"/>
</dbReference>
<evidence type="ECO:0000256" key="6">
    <source>
        <dbReference type="SAM" id="MobiDB-lite"/>
    </source>
</evidence>
<evidence type="ECO:0000313" key="9">
    <source>
        <dbReference type="Proteomes" id="UP001240984"/>
    </source>
</evidence>